<feature type="domain" description="HNH nuclease" evidence="1">
    <location>
        <begin position="246"/>
        <end position="296"/>
    </location>
</feature>
<dbReference type="InterPro" id="IPR054307">
    <property type="entry name" value="I-HmuI_NUMOD-like"/>
</dbReference>
<protein>
    <recommendedName>
        <fullName evidence="1">HNH nuclease domain-containing protein</fullName>
    </recommendedName>
</protein>
<feature type="domain" description="HNH nuclease" evidence="1">
    <location>
        <begin position="63"/>
        <end position="113"/>
    </location>
</feature>
<accession>A0ABN9R9Y2</accession>
<organism evidence="2 3">
    <name type="scientific">Prorocentrum cordatum</name>
    <dbReference type="NCBI Taxonomy" id="2364126"/>
    <lineage>
        <taxon>Eukaryota</taxon>
        <taxon>Sar</taxon>
        <taxon>Alveolata</taxon>
        <taxon>Dinophyceae</taxon>
        <taxon>Prorocentrales</taxon>
        <taxon>Prorocentraceae</taxon>
        <taxon>Prorocentrum</taxon>
    </lineage>
</organism>
<sequence length="398" mass="44537">MMCHAVRANRNSIFRCCSTTRYDIPTGAALARPLVSSHGRICTVKGHVSEGSNSQGYRSTTILGKHFFIHRLVAWAFLEPPPLGPAWQLNHIDGERSNNRACNLEYVTPAENISDSWRRTPVRKGVVTAIATPVLAKPLGADSWARYASIAEASRSLGLSSHSISSCCRGRRAHVGNYEFNYAERKDQLILPGEEWRPALHPARGAPLASLVVSSHGRVRSRRGIISLGSTVADGYRKVCVRENERMSSHLVHRVVARTFLGPCQFSSTWMVNHKDCNKANNHIDNLEYVTPSQNVQHYHRHRPSCRQSCAAALCKPVLGRRTGHAHWTRYASGKEAARVLGLHASDVSACCRGKREMTSQHEFQFVVQTFTSRDDEEWRSVDLLSLEVHSRILRAQF</sequence>
<dbReference type="SUPFAM" id="SSF64496">
    <property type="entry name" value="DNA-binding domain of intron-encoded endonucleases"/>
    <property type="match status" value="2"/>
</dbReference>
<dbReference type="Pfam" id="PF22083">
    <property type="entry name" value="I-HmuI_NUMOD-like"/>
    <property type="match status" value="2"/>
</dbReference>
<dbReference type="InterPro" id="IPR036388">
    <property type="entry name" value="WH-like_DNA-bd_sf"/>
</dbReference>
<evidence type="ECO:0000313" key="3">
    <source>
        <dbReference type="Proteomes" id="UP001189429"/>
    </source>
</evidence>
<dbReference type="InterPro" id="IPR003615">
    <property type="entry name" value="HNH_nuc"/>
</dbReference>
<dbReference type="Proteomes" id="UP001189429">
    <property type="component" value="Unassembled WGS sequence"/>
</dbReference>
<dbReference type="EMBL" id="CAUYUJ010005559">
    <property type="protein sequence ID" value="CAK0814170.1"/>
    <property type="molecule type" value="Genomic_DNA"/>
</dbReference>
<dbReference type="SMART" id="SM00507">
    <property type="entry name" value="HNHc"/>
    <property type="match status" value="2"/>
</dbReference>
<evidence type="ECO:0000313" key="2">
    <source>
        <dbReference type="EMBL" id="CAK0814170.1"/>
    </source>
</evidence>
<dbReference type="SUPFAM" id="SSF54060">
    <property type="entry name" value="His-Me finger endonucleases"/>
    <property type="match status" value="2"/>
</dbReference>
<dbReference type="Pfam" id="PF13392">
    <property type="entry name" value="HNH_3"/>
    <property type="match status" value="1"/>
</dbReference>
<gene>
    <name evidence="2" type="ORF">PCOR1329_LOCUS17845</name>
</gene>
<reference evidence="2" key="1">
    <citation type="submission" date="2023-10" db="EMBL/GenBank/DDBJ databases">
        <authorList>
            <person name="Chen Y."/>
            <person name="Shah S."/>
            <person name="Dougan E. K."/>
            <person name="Thang M."/>
            <person name="Chan C."/>
        </authorList>
    </citation>
    <scope>NUCLEOTIDE SEQUENCE [LARGE SCALE GENOMIC DNA]</scope>
</reference>
<dbReference type="Gene3D" id="3.90.75.20">
    <property type="match status" value="2"/>
</dbReference>
<keyword evidence="3" id="KW-1185">Reference proteome</keyword>
<dbReference type="InterPro" id="IPR044925">
    <property type="entry name" value="His-Me_finger_sf"/>
</dbReference>
<proteinExistence type="predicted"/>
<dbReference type="Gene3D" id="1.10.10.10">
    <property type="entry name" value="Winged helix-like DNA-binding domain superfamily/Winged helix DNA-binding domain"/>
    <property type="match status" value="2"/>
</dbReference>
<evidence type="ECO:0000259" key="1">
    <source>
        <dbReference type="SMART" id="SM00507"/>
    </source>
</evidence>
<name>A0ABN9R9Y2_9DINO</name>
<comment type="caution">
    <text evidence="2">The sequence shown here is derived from an EMBL/GenBank/DDBJ whole genome shotgun (WGS) entry which is preliminary data.</text>
</comment>